<evidence type="ECO:0008006" key="4">
    <source>
        <dbReference type="Google" id="ProtNLM"/>
    </source>
</evidence>
<feature type="chain" id="PRO_5045830747" description="Translocation protein TolB" evidence="1">
    <location>
        <begin position="25"/>
        <end position="383"/>
    </location>
</feature>
<sequence>MDRRTLLRAAVAGGAAAFSGSLWAGAAVAAPAQPGPSPYGPLGTADANGIRLPAGFTSRIIARSRQTVAGTSYTWHDAPDGGACFPAGTGWIYVSNSEITPNGGASAVRFNADGSIASAYRILSGTNQNCAGGATPWATWLSCEEVSLGYVYETYPQGGTTAVRRAAMGRFKHEAAACDPDRKVIYLTEDETNGCFYRFRPTNWGDLSAGTLEVLVAGTATSGPVTWAPVPDPSAASTLTRSQVSGAKRFNGGEGCWYADGTCWFTTKGDNRVWAYDAVNQRISLAYDDSLVSGTAPLTGVDNITGARSGDLYVAEDGGDMEICLITPDEVVAPFLKITGQSSSEICGPAFSPDGTRFYFSSQRGTSGSSSGGITYEVRGPFR</sequence>
<dbReference type="EMBL" id="BOPC01000034">
    <property type="protein sequence ID" value="GIJ27534.1"/>
    <property type="molecule type" value="Genomic_DNA"/>
</dbReference>
<dbReference type="Pfam" id="PF05787">
    <property type="entry name" value="PhoX"/>
    <property type="match status" value="1"/>
</dbReference>
<reference evidence="2 3" key="1">
    <citation type="submission" date="2021-01" db="EMBL/GenBank/DDBJ databases">
        <title>Whole genome shotgun sequence of Verrucosispora qiuiae NBRC 106684.</title>
        <authorList>
            <person name="Komaki H."/>
            <person name="Tamura T."/>
        </authorList>
    </citation>
    <scope>NUCLEOTIDE SEQUENCE [LARGE SCALE GENOMIC DNA]</scope>
    <source>
        <strain evidence="2 3">NBRC 106684</strain>
    </source>
</reference>
<keyword evidence="1" id="KW-0732">Signal</keyword>
<dbReference type="InterPro" id="IPR011659">
    <property type="entry name" value="WD40"/>
</dbReference>
<protein>
    <recommendedName>
        <fullName evidence="4">Translocation protein TolB</fullName>
    </recommendedName>
</protein>
<comment type="caution">
    <text evidence="2">The sequence shown here is derived from an EMBL/GenBank/DDBJ whole genome shotgun (WGS) entry which is preliminary data.</text>
</comment>
<accession>A0ABQ4JBI3</accession>
<dbReference type="RefSeq" id="WP_204035099.1">
    <property type="nucleotide sequence ID" value="NZ_BOPC01000034.1"/>
</dbReference>
<dbReference type="PANTHER" id="PTHR35399">
    <property type="entry name" value="SLR8030 PROTEIN"/>
    <property type="match status" value="1"/>
</dbReference>
<proteinExistence type="predicted"/>
<gene>
    <name evidence="2" type="ORF">Vqi01_26960</name>
</gene>
<dbReference type="PANTHER" id="PTHR35399:SF4">
    <property type="entry name" value="MEMBRANE PROTEIN"/>
    <property type="match status" value="1"/>
</dbReference>
<feature type="signal peptide" evidence="1">
    <location>
        <begin position="1"/>
        <end position="24"/>
    </location>
</feature>
<evidence type="ECO:0000313" key="2">
    <source>
        <dbReference type="EMBL" id="GIJ27534.1"/>
    </source>
</evidence>
<organism evidence="2 3">
    <name type="scientific">Micromonospora qiuiae</name>
    <dbReference type="NCBI Taxonomy" id="502268"/>
    <lineage>
        <taxon>Bacteria</taxon>
        <taxon>Bacillati</taxon>
        <taxon>Actinomycetota</taxon>
        <taxon>Actinomycetes</taxon>
        <taxon>Micromonosporales</taxon>
        <taxon>Micromonosporaceae</taxon>
        <taxon>Micromonospora</taxon>
    </lineage>
</organism>
<dbReference type="PROSITE" id="PS51318">
    <property type="entry name" value="TAT"/>
    <property type="match status" value="1"/>
</dbReference>
<dbReference type="InterPro" id="IPR006311">
    <property type="entry name" value="TAT_signal"/>
</dbReference>
<evidence type="ECO:0000256" key="1">
    <source>
        <dbReference type="SAM" id="SignalP"/>
    </source>
</evidence>
<name>A0ABQ4JBI3_9ACTN</name>
<dbReference type="Proteomes" id="UP000653076">
    <property type="component" value="Unassembled WGS sequence"/>
</dbReference>
<dbReference type="Pfam" id="PF07676">
    <property type="entry name" value="PD40"/>
    <property type="match status" value="1"/>
</dbReference>
<keyword evidence="3" id="KW-1185">Reference proteome</keyword>
<dbReference type="SUPFAM" id="SSF63825">
    <property type="entry name" value="YWTD domain"/>
    <property type="match status" value="1"/>
</dbReference>
<evidence type="ECO:0000313" key="3">
    <source>
        <dbReference type="Proteomes" id="UP000653076"/>
    </source>
</evidence>
<dbReference type="InterPro" id="IPR008557">
    <property type="entry name" value="PhoX"/>
</dbReference>